<evidence type="ECO:0000313" key="3">
    <source>
        <dbReference type="Proteomes" id="UP000182915"/>
    </source>
</evidence>
<organism evidence="2 3">
    <name type="scientific">Mycolicibacterium rutilum</name>
    <name type="common">Mycobacterium rutilum</name>
    <dbReference type="NCBI Taxonomy" id="370526"/>
    <lineage>
        <taxon>Bacteria</taxon>
        <taxon>Bacillati</taxon>
        <taxon>Actinomycetota</taxon>
        <taxon>Actinomycetes</taxon>
        <taxon>Mycobacteriales</taxon>
        <taxon>Mycobacteriaceae</taxon>
        <taxon>Mycolicibacterium</taxon>
    </lineage>
</organism>
<gene>
    <name evidence="2" type="ORF">SAMN04489835_4475</name>
</gene>
<dbReference type="InterPro" id="IPR003615">
    <property type="entry name" value="HNH_nuc"/>
</dbReference>
<dbReference type="InterPro" id="IPR003870">
    <property type="entry name" value="DUF222"/>
</dbReference>
<name>A0A1H6L5Y7_MYCRU</name>
<dbReference type="EMBL" id="LT629971">
    <property type="protein sequence ID" value="SEH81561.1"/>
    <property type="molecule type" value="Genomic_DNA"/>
</dbReference>
<accession>A0A1H6L5Y7</accession>
<dbReference type="OrthoDB" id="4775237at2"/>
<dbReference type="STRING" id="370526.SAMN04489835_4475"/>
<feature type="domain" description="HNH nuclease" evidence="1">
    <location>
        <begin position="312"/>
        <end position="363"/>
    </location>
</feature>
<dbReference type="CDD" id="cd00085">
    <property type="entry name" value="HNHc"/>
    <property type="match status" value="1"/>
</dbReference>
<evidence type="ECO:0000313" key="2">
    <source>
        <dbReference type="EMBL" id="SEH81561.1"/>
    </source>
</evidence>
<evidence type="ECO:0000259" key="1">
    <source>
        <dbReference type="SMART" id="SM00507"/>
    </source>
</evidence>
<dbReference type="AlphaFoldDB" id="A0A1H6L5Y7"/>
<keyword evidence="3" id="KW-1185">Reference proteome</keyword>
<dbReference type="SMART" id="SM00507">
    <property type="entry name" value="HNHc"/>
    <property type="match status" value="1"/>
</dbReference>
<proteinExistence type="predicted"/>
<protein>
    <recommendedName>
        <fullName evidence="1">HNH nuclease domain-containing protein</fullName>
    </recommendedName>
</protein>
<dbReference type="RefSeq" id="WP_083409030.1">
    <property type="nucleotide sequence ID" value="NZ_LT629971.1"/>
</dbReference>
<dbReference type="Proteomes" id="UP000182915">
    <property type="component" value="Chromosome I"/>
</dbReference>
<sequence>MYEGADDVVVVEAIAAASREQNAACGQEMHAIGELYARRAPEDEDERLSWAVDGHANVVAEVSAALNISRGRAASRLDLAIDLRERLPNVGEVFAAGDIDYRMVIALVNRSSNVEDPELLARLDAEFARRAPRWMKLSGPKLGERIDMWVEKFDPAGVREPTPERDDRYVHVAPMGGGMVGVWARLAFDEGVAFDTRIDEIAATVCREDPRTAEQRRVDAMMAMSQGQLPLVCGCGASDCPNSGSVAPPAQVVINVIAEQATLEGRSNNPGYLPGYGAIPAAVLRERAATAQLRPLTLPEPCAEAGYRPSAALARFVRCRDLACRFPGCDVPASACQIDHTVAYPMGPTHPSNLKLLCVFHHLLKTFWTGPTGWGDLQLPDGTVIWRAPSGKMYTTTPAGAEFFAALAQPTGVIDLTTPSAAPNVHRGAMMPKRRRTRAQDKAYRIALERQHNTARITRTDLLIAERLARNDEPPPF</sequence>
<dbReference type="Pfam" id="PF02720">
    <property type="entry name" value="DUF222"/>
    <property type="match status" value="1"/>
</dbReference>
<reference evidence="3" key="1">
    <citation type="submission" date="2016-10" db="EMBL/GenBank/DDBJ databases">
        <authorList>
            <person name="Varghese N."/>
            <person name="Submissions S."/>
        </authorList>
    </citation>
    <scope>NUCLEOTIDE SEQUENCE [LARGE SCALE GENOMIC DNA]</scope>
    <source>
        <strain evidence="3">DSM 45405</strain>
    </source>
</reference>